<evidence type="ECO:0000256" key="3">
    <source>
        <dbReference type="ARBA" id="ARBA00023125"/>
    </source>
</evidence>
<dbReference type="GeneID" id="110426008"/>
<feature type="compositionally biased region" description="Basic and acidic residues" evidence="6">
    <location>
        <begin position="92"/>
        <end position="105"/>
    </location>
</feature>
<keyword evidence="7" id="KW-1185">Reference proteome</keyword>
<gene>
    <name evidence="8" type="primary">LOC110426008</name>
</gene>
<evidence type="ECO:0000256" key="2">
    <source>
        <dbReference type="ARBA" id="ARBA00023015"/>
    </source>
</evidence>
<dbReference type="SUPFAM" id="SSF101936">
    <property type="entry name" value="DNA-binding pseudobarrel domain"/>
    <property type="match status" value="1"/>
</dbReference>
<dbReference type="GO" id="GO:0005634">
    <property type="term" value="C:nucleus"/>
    <property type="evidence" value="ECO:0007669"/>
    <property type="project" value="UniProtKB-SubCell"/>
</dbReference>
<dbReference type="Gene3D" id="2.40.330.10">
    <property type="entry name" value="DNA-binding pseudobarrel domain"/>
    <property type="match status" value="1"/>
</dbReference>
<sequence>MKGFEDSKGKEKAEDWTAFHGLVEVAVAARGELEKEKLMKQTMSQRQGLKIDIAVDNSPDSFKKATLVHEGAIKKHKRVAFRWYVRRLRDNPSSKKPPLMKEKPFTNKSSTGRSMKRMLVEDKSKKYTNCMRLISSKISMREWKTEQVSIRNPFDVFSQKQSSMGKMAIEVKRVHKRCVESGETSGVKNPQLRKQKQYCMDIVGPDETQPGLPERLKKMIRDMEGTDEKLIIQKPLFKTDCSKHHGRLSIPVSKVKVEFLTDDEKNMLVRSNGNNSMGIEALLIEPSLQTRKVILKRWDMGKESGKNSSIYVLVREWNSVLEDNDMKIHDLIQLWSFRVKSALCFALVIVRRAGIQEGEAAMCNA</sequence>
<comment type="subcellular location">
    <subcellularLocation>
        <location evidence="1">Nucleus</location>
    </subcellularLocation>
</comment>
<feature type="region of interest" description="Disordered" evidence="6">
    <location>
        <begin position="92"/>
        <end position="111"/>
    </location>
</feature>
<dbReference type="Pfam" id="PF03754">
    <property type="entry name" value="At2g31720-like"/>
    <property type="match status" value="1"/>
</dbReference>
<evidence type="ECO:0000256" key="6">
    <source>
        <dbReference type="SAM" id="MobiDB-lite"/>
    </source>
</evidence>
<keyword evidence="5" id="KW-0539">Nucleus</keyword>
<keyword evidence="4" id="KW-0804">Transcription</keyword>
<dbReference type="InterPro" id="IPR005508">
    <property type="entry name" value="At2g31720-like"/>
</dbReference>
<protein>
    <submittedName>
        <fullName evidence="8">B3 domain-containing protein At3g24850</fullName>
    </submittedName>
</protein>
<dbReference type="PANTHER" id="PTHR31541">
    <property type="entry name" value="B3 DOMAIN PLANT PROTEIN-RELATED"/>
    <property type="match status" value="1"/>
</dbReference>
<proteinExistence type="predicted"/>
<evidence type="ECO:0000256" key="4">
    <source>
        <dbReference type="ARBA" id="ARBA00023163"/>
    </source>
</evidence>
<evidence type="ECO:0000256" key="5">
    <source>
        <dbReference type="ARBA" id="ARBA00023242"/>
    </source>
</evidence>
<dbReference type="OrthoDB" id="986572at2759"/>
<evidence type="ECO:0000256" key="1">
    <source>
        <dbReference type="ARBA" id="ARBA00004123"/>
    </source>
</evidence>
<accession>A0A6J1BEK0</accession>
<dbReference type="PANTHER" id="PTHR31541:SF60">
    <property type="entry name" value="TF-B3 DOMAIN-CONTAINING PROTEIN"/>
    <property type="match status" value="1"/>
</dbReference>
<dbReference type="GO" id="GO:0003677">
    <property type="term" value="F:DNA binding"/>
    <property type="evidence" value="ECO:0007669"/>
    <property type="project" value="UniProtKB-KW"/>
</dbReference>
<dbReference type="AlphaFoldDB" id="A0A6J1BEK0"/>
<keyword evidence="2" id="KW-0805">Transcription regulation</keyword>
<keyword evidence="3" id="KW-0238">DNA-binding</keyword>
<dbReference type="Proteomes" id="UP000504621">
    <property type="component" value="Unplaced"/>
</dbReference>
<reference evidence="8" key="1">
    <citation type="submission" date="2025-08" db="UniProtKB">
        <authorList>
            <consortium name="RefSeq"/>
        </authorList>
    </citation>
    <scope>IDENTIFICATION</scope>
    <source>
        <tissue evidence="8">Leaf</tissue>
    </source>
</reference>
<dbReference type="RefSeq" id="XP_021296769.1">
    <property type="nucleotide sequence ID" value="XM_021441094.1"/>
</dbReference>
<evidence type="ECO:0000313" key="8">
    <source>
        <dbReference type="RefSeq" id="XP_021296769.1"/>
    </source>
</evidence>
<organism evidence="7 8">
    <name type="scientific">Herrania umbratica</name>
    <dbReference type="NCBI Taxonomy" id="108875"/>
    <lineage>
        <taxon>Eukaryota</taxon>
        <taxon>Viridiplantae</taxon>
        <taxon>Streptophyta</taxon>
        <taxon>Embryophyta</taxon>
        <taxon>Tracheophyta</taxon>
        <taxon>Spermatophyta</taxon>
        <taxon>Magnoliopsida</taxon>
        <taxon>eudicotyledons</taxon>
        <taxon>Gunneridae</taxon>
        <taxon>Pentapetalae</taxon>
        <taxon>rosids</taxon>
        <taxon>malvids</taxon>
        <taxon>Malvales</taxon>
        <taxon>Malvaceae</taxon>
        <taxon>Byttnerioideae</taxon>
        <taxon>Herrania</taxon>
    </lineage>
</organism>
<dbReference type="InterPro" id="IPR015300">
    <property type="entry name" value="DNA-bd_pseudobarrel_sf"/>
</dbReference>
<name>A0A6J1BEK0_9ROSI</name>
<evidence type="ECO:0000313" key="7">
    <source>
        <dbReference type="Proteomes" id="UP000504621"/>
    </source>
</evidence>